<dbReference type="Proteomes" id="UP000248882">
    <property type="component" value="Unassembled WGS sequence"/>
</dbReference>
<name>A0A2W7S7F1_9BACT</name>
<keyword evidence="2" id="KW-1185">Reference proteome</keyword>
<accession>A0A2W7S7F1</accession>
<dbReference type="OrthoDB" id="964423at2"/>
<protein>
    <recommendedName>
        <fullName evidence="3">Transposase</fullName>
    </recommendedName>
</protein>
<sequence length="105" mass="12235">MLEVWIYREPKTLGYECLVINPAELPTTNKESSDPVDSRKMAKSILEALLGGIQVPTLETEGDRQLFRYPKRLWTDLVREKNRIKDKLLQNGVEMLLKYTLLDKE</sequence>
<dbReference type="EMBL" id="QKZT01000030">
    <property type="protein sequence ID" value="PZX46492.1"/>
    <property type="molecule type" value="Genomic_DNA"/>
</dbReference>
<reference evidence="1 2" key="1">
    <citation type="submission" date="2018-06" db="EMBL/GenBank/DDBJ databases">
        <title>Genomic Encyclopedia of Archaeal and Bacterial Type Strains, Phase II (KMG-II): from individual species to whole genera.</title>
        <authorList>
            <person name="Goeker M."/>
        </authorList>
    </citation>
    <scope>NUCLEOTIDE SEQUENCE [LARGE SCALE GENOMIC DNA]</scope>
    <source>
        <strain evidence="1 2">DSM 19830</strain>
    </source>
</reference>
<dbReference type="RefSeq" id="WP_111323125.1">
    <property type="nucleotide sequence ID" value="NZ_QKZT01000030.1"/>
</dbReference>
<dbReference type="AlphaFoldDB" id="A0A2W7S7F1"/>
<organism evidence="1 2">
    <name type="scientific">Algoriphagus chordae</name>
    <dbReference type="NCBI Taxonomy" id="237019"/>
    <lineage>
        <taxon>Bacteria</taxon>
        <taxon>Pseudomonadati</taxon>
        <taxon>Bacteroidota</taxon>
        <taxon>Cytophagia</taxon>
        <taxon>Cytophagales</taxon>
        <taxon>Cyclobacteriaceae</taxon>
        <taxon>Algoriphagus</taxon>
    </lineage>
</organism>
<evidence type="ECO:0000313" key="1">
    <source>
        <dbReference type="EMBL" id="PZX46492.1"/>
    </source>
</evidence>
<gene>
    <name evidence="1" type="ORF">LV85_04212</name>
</gene>
<evidence type="ECO:0000313" key="2">
    <source>
        <dbReference type="Proteomes" id="UP000248882"/>
    </source>
</evidence>
<evidence type="ECO:0008006" key="3">
    <source>
        <dbReference type="Google" id="ProtNLM"/>
    </source>
</evidence>
<comment type="caution">
    <text evidence="1">The sequence shown here is derived from an EMBL/GenBank/DDBJ whole genome shotgun (WGS) entry which is preliminary data.</text>
</comment>
<proteinExistence type="predicted"/>